<dbReference type="AlphaFoldDB" id="A0AAD7ZUU7"/>
<dbReference type="InterPro" id="IPR012317">
    <property type="entry name" value="Poly(ADP-ribose)pol_cat_dom"/>
</dbReference>
<organism evidence="3 4">
    <name type="scientific">Diploptera punctata</name>
    <name type="common">Pacific beetle cockroach</name>
    <dbReference type="NCBI Taxonomy" id="6984"/>
    <lineage>
        <taxon>Eukaryota</taxon>
        <taxon>Metazoa</taxon>
        <taxon>Ecdysozoa</taxon>
        <taxon>Arthropoda</taxon>
        <taxon>Hexapoda</taxon>
        <taxon>Insecta</taxon>
        <taxon>Pterygota</taxon>
        <taxon>Neoptera</taxon>
        <taxon>Polyneoptera</taxon>
        <taxon>Dictyoptera</taxon>
        <taxon>Blattodea</taxon>
        <taxon>Blaberoidea</taxon>
        <taxon>Blaberidae</taxon>
        <taxon>Diplopterinae</taxon>
        <taxon>Diploptera</taxon>
    </lineage>
</organism>
<evidence type="ECO:0000259" key="2">
    <source>
        <dbReference type="PROSITE" id="PS51059"/>
    </source>
</evidence>
<dbReference type="GO" id="GO:1990404">
    <property type="term" value="F:NAD+-protein mono-ADP-ribosyltransferase activity"/>
    <property type="evidence" value="ECO:0007669"/>
    <property type="project" value="TreeGrafter"/>
</dbReference>
<sequence length="270" mass="31185">TARNTFRVSGDRSLVQTMTELLAFSRRKEFHESRVVNVCKLEKVTDEALSIKYARDLGNCWKSILIHFPVEIMALSLWGYRDSSSSLDDNDDYFTGNSRVDITDLPKSSVEYKDVVRRINSTLMVAIKKVVKVDNRLLKDYYNQNKEKYRISLNGIFQEMQLFHATAERNVESIVTYNFDKNRTVRSKFGRGVSFSPSAEYANRYCNRNVGYNRALILTKVLVGKSHAGSYSTHQPMDGYDTTTGNQGKVYVKYKDNEFYPEYVAYYNSC</sequence>
<dbReference type="Pfam" id="PF00644">
    <property type="entry name" value="PARP"/>
    <property type="match status" value="1"/>
</dbReference>
<dbReference type="GO" id="GO:0003950">
    <property type="term" value="F:NAD+ poly-ADP-ribosyltransferase activity"/>
    <property type="evidence" value="ECO:0007669"/>
    <property type="project" value="UniProtKB-UniRule"/>
</dbReference>
<dbReference type="PROSITE" id="PS51059">
    <property type="entry name" value="PARP_CATALYTIC"/>
    <property type="match status" value="1"/>
</dbReference>
<keyword evidence="1" id="KW-0520">NAD</keyword>
<feature type="non-terminal residue" evidence="3">
    <location>
        <position position="270"/>
    </location>
</feature>
<reference evidence="3" key="2">
    <citation type="submission" date="2023-05" db="EMBL/GenBank/DDBJ databases">
        <authorList>
            <person name="Fouks B."/>
        </authorList>
    </citation>
    <scope>NUCLEOTIDE SEQUENCE</scope>
    <source>
        <strain evidence="3">Stay&amp;Tobe</strain>
        <tissue evidence="3">Testes</tissue>
    </source>
</reference>
<keyword evidence="1" id="KW-0328">Glycosyltransferase</keyword>
<dbReference type="SUPFAM" id="SSF56399">
    <property type="entry name" value="ADP-ribosylation"/>
    <property type="match status" value="1"/>
</dbReference>
<dbReference type="EMBL" id="JASPKZ010006457">
    <property type="protein sequence ID" value="KAJ9587299.1"/>
    <property type="molecule type" value="Genomic_DNA"/>
</dbReference>
<dbReference type="Proteomes" id="UP001233999">
    <property type="component" value="Unassembled WGS sequence"/>
</dbReference>
<dbReference type="PANTHER" id="PTHR45740">
    <property type="entry name" value="POLY [ADP-RIBOSE] POLYMERASE"/>
    <property type="match status" value="1"/>
</dbReference>
<evidence type="ECO:0000313" key="4">
    <source>
        <dbReference type="Proteomes" id="UP001233999"/>
    </source>
</evidence>
<evidence type="ECO:0000256" key="1">
    <source>
        <dbReference type="RuleBase" id="RU362114"/>
    </source>
</evidence>
<keyword evidence="4" id="KW-1185">Reference proteome</keyword>
<dbReference type="EC" id="2.4.2.-" evidence="1"/>
<dbReference type="Gene3D" id="3.90.228.10">
    <property type="match status" value="1"/>
</dbReference>
<dbReference type="InterPro" id="IPR051712">
    <property type="entry name" value="ARTD-AVP"/>
</dbReference>
<dbReference type="GO" id="GO:0005634">
    <property type="term" value="C:nucleus"/>
    <property type="evidence" value="ECO:0007669"/>
    <property type="project" value="TreeGrafter"/>
</dbReference>
<keyword evidence="1" id="KW-0808">Transferase</keyword>
<dbReference type="PANTHER" id="PTHR45740:SF2">
    <property type="entry name" value="POLY [ADP-RIBOSE] POLYMERASE"/>
    <property type="match status" value="1"/>
</dbReference>
<evidence type="ECO:0000313" key="3">
    <source>
        <dbReference type="EMBL" id="KAJ9587299.1"/>
    </source>
</evidence>
<accession>A0AAD7ZUU7</accession>
<name>A0AAD7ZUU7_DIPPU</name>
<protein>
    <recommendedName>
        <fullName evidence="1">Poly [ADP-ribose] polymerase</fullName>
        <shortName evidence="1">PARP</shortName>
        <ecNumber evidence="1">2.4.2.-</ecNumber>
    </recommendedName>
</protein>
<gene>
    <name evidence="3" type="ORF">L9F63_019175</name>
</gene>
<proteinExistence type="predicted"/>
<reference evidence="3" key="1">
    <citation type="journal article" date="2023" name="IScience">
        <title>Live-bearing cockroach genome reveals convergent evolutionary mechanisms linked to viviparity in insects and beyond.</title>
        <authorList>
            <person name="Fouks B."/>
            <person name="Harrison M.C."/>
            <person name="Mikhailova A.A."/>
            <person name="Marchal E."/>
            <person name="English S."/>
            <person name="Carruthers M."/>
            <person name="Jennings E.C."/>
            <person name="Chiamaka E.L."/>
            <person name="Frigard R.A."/>
            <person name="Pippel M."/>
            <person name="Attardo G.M."/>
            <person name="Benoit J.B."/>
            <person name="Bornberg-Bauer E."/>
            <person name="Tobe S.S."/>
        </authorList>
    </citation>
    <scope>NUCLEOTIDE SEQUENCE</scope>
    <source>
        <strain evidence="3">Stay&amp;Tobe</strain>
    </source>
</reference>
<comment type="caution">
    <text evidence="3">The sequence shown here is derived from an EMBL/GenBank/DDBJ whole genome shotgun (WGS) entry which is preliminary data.</text>
</comment>
<feature type="domain" description="PARP catalytic" evidence="2">
    <location>
        <begin position="89"/>
        <end position="270"/>
    </location>
</feature>